<dbReference type="GO" id="GO:0006888">
    <property type="term" value="P:endoplasmic reticulum to Golgi vesicle-mediated transport"/>
    <property type="evidence" value="ECO:0007669"/>
    <property type="project" value="TreeGrafter"/>
</dbReference>
<dbReference type="AlphaFoldDB" id="A0A9P8CW02"/>
<dbReference type="Gene3D" id="2.60.120.200">
    <property type="match status" value="1"/>
</dbReference>
<evidence type="ECO:0000256" key="3">
    <source>
        <dbReference type="ARBA" id="ARBA00009761"/>
    </source>
</evidence>
<proteinExistence type="inferred from homology"/>
<comment type="subcellular location">
    <subcellularLocation>
        <location evidence="2">Membrane</location>
        <topology evidence="2">Single-pass type I membrane protein</topology>
    </subcellularLocation>
    <subcellularLocation>
        <location evidence="1">Nucleus</location>
    </subcellularLocation>
</comment>
<evidence type="ECO:0000256" key="6">
    <source>
        <dbReference type="ARBA" id="ARBA00022989"/>
    </source>
</evidence>
<feature type="transmembrane region" description="Helical" evidence="9">
    <location>
        <begin position="533"/>
        <end position="554"/>
    </location>
</feature>
<reference evidence="11" key="1">
    <citation type="submission" date="2021-07" db="EMBL/GenBank/DDBJ databases">
        <title>Draft genome of Mortierella alpina, strain LL118, isolated from an aspen leaf litter sample.</title>
        <authorList>
            <person name="Yang S."/>
            <person name="Vinatzer B.A."/>
        </authorList>
    </citation>
    <scope>NUCLEOTIDE SEQUENCE</scope>
    <source>
        <strain evidence="11">LL118</strain>
    </source>
</reference>
<evidence type="ECO:0000256" key="7">
    <source>
        <dbReference type="ARBA" id="ARBA00023136"/>
    </source>
</evidence>
<evidence type="ECO:0000313" key="11">
    <source>
        <dbReference type="EMBL" id="KAG9322568.1"/>
    </source>
</evidence>
<dbReference type="InterPro" id="IPR012340">
    <property type="entry name" value="NA-bd_OB-fold"/>
</dbReference>
<dbReference type="InterPro" id="IPR013970">
    <property type="entry name" value="Rfa2"/>
</dbReference>
<keyword evidence="8" id="KW-0539">Nucleus</keyword>
<organism evidence="11 12">
    <name type="scientific">Mortierella alpina</name>
    <name type="common">Oleaginous fungus</name>
    <name type="synonym">Mortierella renispora</name>
    <dbReference type="NCBI Taxonomy" id="64518"/>
    <lineage>
        <taxon>Eukaryota</taxon>
        <taxon>Fungi</taxon>
        <taxon>Fungi incertae sedis</taxon>
        <taxon>Mucoromycota</taxon>
        <taxon>Mortierellomycotina</taxon>
        <taxon>Mortierellomycetes</taxon>
        <taxon>Mortierellales</taxon>
        <taxon>Mortierellaceae</taxon>
        <taxon>Mortierella</taxon>
    </lineage>
</organism>
<dbReference type="GO" id="GO:0031981">
    <property type="term" value="C:nuclear lumen"/>
    <property type="evidence" value="ECO:0007669"/>
    <property type="project" value="UniProtKB-ARBA"/>
</dbReference>
<sequence length="566" mass="62777">MATTFPSTPRVNSAMLPQLVGQTVRFVGKIIEQNGTRAVFSAPDKGQVHVHMTEQSQYGTQFVEVIGVVNGDHSISEMTSTNFGNEFDSHSMRASLLLLPAVLASSAFAWGRENPSKPAMDTVPPAEKRRYDYKQSLKKPFMYNGAIPYWGQHGNSFVALDFVRLAPSVPGLKGSVWRSSPNEYKEWEVEFSFKAFGQGLVGGKGLAFWYTQERAIEGPVFGSKDLWKGLGVFMDTSDPANQRSNSVIYGIMNDGTKKFPANPTANTNSFGGCLRDYKNSPVPVVVRVSYVGGTLKVSADTHSKGKKLVTCFEQKDLQLPIGYHFGFSAEAAEHSSPDDHDLYTFEVYEVNPPPKSMKPLRPHEEAMIKQGKEAKVDEKDKETYDEMQKLVEKQEAKLKEETDGPSILSAAQVAATVSDTQFRIIESLNTIHSKLESLGAPMQPPESTSASLEEISRKISSMAASLHAMEAVVQGMVDHITKQGGVGSDLGPDITKVLKEELQTLNAKMEDMDSRQSFQHRITQNRLVSSTSWVSYVVFLILLQIVAVSVYTWYKKRLEMNEKKFL</sequence>
<dbReference type="PANTHER" id="PTHR12223:SF28">
    <property type="entry name" value="LECTIN, MANNOSE BINDING 1 LIKE"/>
    <property type="match status" value="1"/>
</dbReference>
<dbReference type="Gene3D" id="2.40.50.140">
    <property type="entry name" value="Nucleic acid-binding proteins"/>
    <property type="match status" value="1"/>
</dbReference>
<feature type="domain" description="L-type lectin-like" evidence="10">
    <location>
        <begin position="129"/>
        <end position="350"/>
    </location>
</feature>
<dbReference type="GO" id="GO:0005793">
    <property type="term" value="C:endoplasmic reticulum-Golgi intermediate compartment"/>
    <property type="evidence" value="ECO:0007669"/>
    <property type="project" value="TreeGrafter"/>
</dbReference>
<keyword evidence="6 9" id="KW-1133">Transmembrane helix</keyword>
<dbReference type="GO" id="GO:0006281">
    <property type="term" value="P:DNA repair"/>
    <property type="evidence" value="ECO:0007669"/>
    <property type="project" value="InterPro"/>
</dbReference>
<dbReference type="InterPro" id="IPR013320">
    <property type="entry name" value="ConA-like_dom_sf"/>
</dbReference>
<dbReference type="GO" id="GO:0005789">
    <property type="term" value="C:endoplasmic reticulum membrane"/>
    <property type="evidence" value="ECO:0007669"/>
    <property type="project" value="TreeGrafter"/>
</dbReference>
<keyword evidence="7 9" id="KW-0472">Membrane</keyword>
<dbReference type="EMBL" id="JAIFTL010000140">
    <property type="protein sequence ID" value="KAG9322568.1"/>
    <property type="molecule type" value="Genomic_DNA"/>
</dbReference>
<evidence type="ECO:0000313" key="12">
    <source>
        <dbReference type="Proteomes" id="UP000717515"/>
    </source>
</evidence>
<keyword evidence="5" id="KW-0732">Signal</keyword>
<evidence type="ECO:0000256" key="8">
    <source>
        <dbReference type="ARBA" id="ARBA00023242"/>
    </source>
</evidence>
<dbReference type="Pfam" id="PF08661">
    <property type="entry name" value="Rep_fac-A_3"/>
    <property type="match status" value="1"/>
</dbReference>
<name>A0A9P8CW02_MORAP</name>
<dbReference type="InterPro" id="IPR051136">
    <property type="entry name" value="Intracellular_Lectin-GPT"/>
</dbReference>
<comment type="similarity">
    <text evidence="3">Belongs to the replication factor A protein 3 family.</text>
</comment>
<dbReference type="GO" id="GO:0006260">
    <property type="term" value="P:DNA replication"/>
    <property type="evidence" value="ECO:0007669"/>
    <property type="project" value="InterPro"/>
</dbReference>
<dbReference type="GO" id="GO:0005537">
    <property type="term" value="F:D-mannose binding"/>
    <property type="evidence" value="ECO:0007669"/>
    <property type="project" value="TreeGrafter"/>
</dbReference>
<evidence type="ECO:0000256" key="4">
    <source>
        <dbReference type="ARBA" id="ARBA00022692"/>
    </source>
</evidence>
<evidence type="ECO:0000256" key="1">
    <source>
        <dbReference type="ARBA" id="ARBA00004123"/>
    </source>
</evidence>
<evidence type="ECO:0000259" key="10">
    <source>
        <dbReference type="PROSITE" id="PS51328"/>
    </source>
</evidence>
<evidence type="ECO:0000256" key="5">
    <source>
        <dbReference type="ARBA" id="ARBA00022729"/>
    </source>
</evidence>
<dbReference type="GO" id="GO:0030134">
    <property type="term" value="C:COPII-coated ER to Golgi transport vesicle"/>
    <property type="evidence" value="ECO:0007669"/>
    <property type="project" value="TreeGrafter"/>
</dbReference>
<dbReference type="InterPro" id="IPR005052">
    <property type="entry name" value="Lectin_leg"/>
</dbReference>
<dbReference type="GO" id="GO:0000139">
    <property type="term" value="C:Golgi membrane"/>
    <property type="evidence" value="ECO:0007669"/>
    <property type="project" value="TreeGrafter"/>
</dbReference>
<dbReference type="PANTHER" id="PTHR12223">
    <property type="entry name" value="VESICULAR MANNOSE-BINDING LECTIN"/>
    <property type="match status" value="1"/>
</dbReference>
<dbReference type="CDD" id="cd04479">
    <property type="entry name" value="RPA3"/>
    <property type="match status" value="1"/>
</dbReference>
<evidence type="ECO:0000256" key="9">
    <source>
        <dbReference type="SAM" id="Phobius"/>
    </source>
</evidence>
<gene>
    <name evidence="11" type="ORF">KVV02_001853</name>
</gene>
<accession>A0A9P8CW02</accession>
<dbReference type="GO" id="GO:0006310">
    <property type="term" value="P:DNA recombination"/>
    <property type="evidence" value="ECO:0007669"/>
    <property type="project" value="InterPro"/>
</dbReference>
<comment type="caution">
    <text evidence="11">The sequence shown here is derived from an EMBL/GenBank/DDBJ whole genome shotgun (WGS) entry which is preliminary data.</text>
</comment>
<keyword evidence="4 9" id="KW-0812">Transmembrane</keyword>
<dbReference type="Proteomes" id="UP000717515">
    <property type="component" value="Unassembled WGS sequence"/>
</dbReference>
<evidence type="ECO:0000256" key="2">
    <source>
        <dbReference type="ARBA" id="ARBA00004479"/>
    </source>
</evidence>
<dbReference type="GO" id="GO:0003677">
    <property type="term" value="F:DNA binding"/>
    <property type="evidence" value="ECO:0007669"/>
    <property type="project" value="InterPro"/>
</dbReference>
<dbReference type="PROSITE" id="PS51328">
    <property type="entry name" value="L_LECTIN_LIKE"/>
    <property type="match status" value="1"/>
</dbReference>
<dbReference type="SUPFAM" id="SSF49899">
    <property type="entry name" value="Concanavalin A-like lectins/glucanases"/>
    <property type="match status" value="1"/>
</dbReference>
<dbReference type="SUPFAM" id="SSF50249">
    <property type="entry name" value="Nucleic acid-binding proteins"/>
    <property type="match status" value="1"/>
</dbReference>
<protein>
    <recommendedName>
        <fullName evidence="10">L-type lectin-like domain-containing protein</fullName>
    </recommendedName>
</protein>
<dbReference type="Pfam" id="PF03388">
    <property type="entry name" value="Lectin_leg-like"/>
    <property type="match status" value="1"/>
</dbReference>